<feature type="compositionally biased region" description="Acidic residues" evidence="1">
    <location>
        <begin position="232"/>
        <end position="246"/>
    </location>
</feature>
<dbReference type="GO" id="GO:0003676">
    <property type="term" value="F:nucleic acid binding"/>
    <property type="evidence" value="ECO:0007669"/>
    <property type="project" value="InterPro"/>
</dbReference>
<protein>
    <submittedName>
        <fullName evidence="2">Uncharacterized protein</fullName>
    </submittedName>
</protein>
<reference evidence="2 3" key="1">
    <citation type="submission" date="2021-06" db="EMBL/GenBank/DDBJ databases">
        <title>Caerostris extrusa draft genome.</title>
        <authorList>
            <person name="Kono N."/>
            <person name="Arakawa K."/>
        </authorList>
    </citation>
    <scope>NUCLEOTIDE SEQUENCE [LARGE SCALE GENOMIC DNA]</scope>
</reference>
<feature type="compositionally biased region" description="Polar residues" evidence="1">
    <location>
        <begin position="161"/>
        <end position="171"/>
    </location>
</feature>
<sequence length="290" mass="32906">MGLIGAKIRQPKITAKEMLKRVIITEWNNISSEETSKLVHSMPKRLTEVLRHNEDILDVQKSVKTENGKETEYFATESHSESSFEVIGQDSSSAESTEKVKENSQITNNEDIPDAQKVRKERRFATESHSESSFEVIGQNSSSAEKAKDSSQIASVEVIQEQITEEFQLSTSEDENKDSEFRESTSEGEIEKSKEIKKYSFEISQDSSSAESTEKVKENSQIASEEVIQEQITEEFQESTSEDENKDSEYRESTRDPSQSTKHSVLEDPGSGHRQILAEISFTVKKKRIY</sequence>
<feature type="compositionally biased region" description="Basic and acidic residues" evidence="1">
    <location>
        <begin position="114"/>
        <end position="132"/>
    </location>
</feature>
<feature type="region of interest" description="Disordered" evidence="1">
    <location>
        <begin position="89"/>
        <end position="276"/>
    </location>
</feature>
<feature type="compositionally biased region" description="Basic and acidic residues" evidence="1">
    <location>
        <begin position="178"/>
        <end position="200"/>
    </location>
</feature>
<comment type="caution">
    <text evidence="2">The sequence shown here is derived from an EMBL/GenBank/DDBJ whole genome shotgun (WGS) entry which is preliminary data.</text>
</comment>
<keyword evidence="3" id="KW-1185">Reference proteome</keyword>
<dbReference type="Proteomes" id="UP001054945">
    <property type="component" value="Unassembled WGS sequence"/>
</dbReference>
<accession>A0AAV4Y2T3</accession>
<dbReference type="AlphaFoldDB" id="A0AAV4Y2T3"/>
<feature type="compositionally biased region" description="Polar residues" evidence="1">
    <location>
        <begin position="138"/>
        <end position="154"/>
    </location>
</feature>
<evidence type="ECO:0000256" key="1">
    <source>
        <dbReference type="SAM" id="MobiDB-lite"/>
    </source>
</evidence>
<dbReference type="Gene3D" id="3.30.420.10">
    <property type="entry name" value="Ribonuclease H-like superfamily/Ribonuclease H"/>
    <property type="match status" value="1"/>
</dbReference>
<evidence type="ECO:0000313" key="2">
    <source>
        <dbReference type="EMBL" id="GIZ01373.1"/>
    </source>
</evidence>
<name>A0AAV4Y2T3_CAEEX</name>
<dbReference type="InterPro" id="IPR036397">
    <property type="entry name" value="RNaseH_sf"/>
</dbReference>
<dbReference type="EMBL" id="BPLR01001290">
    <property type="protein sequence ID" value="GIZ01373.1"/>
    <property type="molecule type" value="Genomic_DNA"/>
</dbReference>
<gene>
    <name evidence="2" type="ORF">CEXT_19311</name>
</gene>
<evidence type="ECO:0000313" key="3">
    <source>
        <dbReference type="Proteomes" id="UP001054945"/>
    </source>
</evidence>
<proteinExistence type="predicted"/>
<organism evidence="2 3">
    <name type="scientific">Caerostris extrusa</name>
    <name type="common">Bark spider</name>
    <name type="synonym">Caerostris bankana</name>
    <dbReference type="NCBI Taxonomy" id="172846"/>
    <lineage>
        <taxon>Eukaryota</taxon>
        <taxon>Metazoa</taxon>
        <taxon>Ecdysozoa</taxon>
        <taxon>Arthropoda</taxon>
        <taxon>Chelicerata</taxon>
        <taxon>Arachnida</taxon>
        <taxon>Araneae</taxon>
        <taxon>Araneomorphae</taxon>
        <taxon>Entelegynae</taxon>
        <taxon>Araneoidea</taxon>
        <taxon>Araneidae</taxon>
        <taxon>Caerostris</taxon>
    </lineage>
</organism>